<evidence type="ECO:0000313" key="1">
    <source>
        <dbReference type="EMBL" id="KAL0933957.1"/>
    </source>
</evidence>
<dbReference type="EMBL" id="VUJX02000007">
    <property type="protein sequence ID" value="KAL0933957.1"/>
    <property type="molecule type" value="Genomic_DNA"/>
</dbReference>
<proteinExistence type="predicted"/>
<reference evidence="1 2" key="1">
    <citation type="journal article" date="2020" name="Phytopathology">
        <title>Genome Sequence Resources of Colletotrichum truncatum, C. plurivorum, C. musicola, and C. sojae: Four Species Pathogenic to Soybean (Glycine max).</title>
        <authorList>
            <person name="Rogerio F."/>
            <person name="Boufleur T.R."/>
            <person name="Ciampi-Guillardi M."/>
            <person name="Sukno S.A."/>
            <person name="Thon M.R."/>
            <person name="Massola Junior N.S."/>
            <person name="Baroncelli R."/>
        </authorList>
    </citation>
    <scope>NUCLEOTIDE SEQUENCE [LARGE SCALE GENOMIC DNA]</scope>
    <source>
        <strain evidence="1 2">CMES1059</strain>
    </source>
</reference>
<sequence length="275" mass="31704">MFKQQKEIAELLDKQQQESDNTALRLKMDKIKRERDSLRMTEQHLQATTLSLAKDVQRLKDKVALLGWKQTRSAQMAKDADEEWTGKDFNGQLRANGDAADNQKINSDNEVATMREQTKQLPSTISQLKNELDLKNSHGRQLQQSVILNPHRDLNRPDASRSEEQPAASAQEIEHHREFAAQAQEQVSDLESKLDTMKFGMQEKASEMASLEKFRAEKIQKAEVMERRCKDQEAYTVSLEKQLEELRGNMETMLGRVSVHQGKKRRRTEGPDFQL</sequence>
<protein>
    <submittedName>
        <fullName evidence="1">Uncharacterized protein</fullName>
    </submittedName>
</protein>
<accession>A0ACC3YQ36</accession>
<gene>
    <name evidence="1" type="ORF">CTRU02_210756</name>
</gene>
<keyword evidence="2" id="KW-1185">Reference proteome</keyword>
<organism evidence="1 2">
    <name type="scientific">Colletotrichum truncatum</name>
    <name type="common">Anthracnose fungus</name>
    <name type="synonym">Colletotrichum capsici</name>
    <dbReference type="NCBI Taxonomy" id="5467"/>
    <lineage>
        <taxon>Eukaryota</taxon>
        <taxon>Fungi</taxon>
        <taxon>Dikarya</taxon>
        <taxon>Ascomycota</taxon>
        <taxon>Pezizomycotina</taxon>
        <taxon>Sordariomycetes</taxon>
        <taxon>Hypocreomycetidae</taxon>
        <taxon>Glomerellales</taxon>
        <taxon>Glomerellaceae</taxon>
        <taxon>Colletotrichum</taxon>
        <taxon>Colletotrichum truncatum species complex</taxon>
    </lineage>
</organism>
<name>A0ACC3YQ36_COLTU</name>
<comment type="caution">
    <text evidence="1">The sequence shown here is derived from an EMBL/GenBank/DDBJ whole genome shotgun (WGS) entry which is preliminary data.</text>
</comment>
<evidence type="ECO:0000313" key="2">
    <source>
        <dbReference type="Proteomes" id="UP000805649"/>
    </source>
</evidence>
<dbReference type="Proteomes" id="UP000805649">
    <property type="component" value="Unassembled WGS sequence"/>
</dbReference>